<dbReference type="InterPro" id="IPR001193">
    <property type="entry name" value="MBTPS2"/>
</dbReference>
<keyword evidence="4 7" id="KW-0472">Membrane</keyword>
<accession>A0A9W7XFH4</accession>
<evidence type="ECO:0000259" key="8">
    <source>
        <dbReference type="Pfam" id="PF02163"/>
    </source>
</evidence>
<dbReference type="PANTHER" id="PTHR13325">
    <property type="entry name" value="PROTEASE M50 MEMBRANE-BOUND TRANSCRIPTION FACTOR SITE 2 PROTEASE"/>
    <property type="match status" value="1"/>
</dbReference>
<dbReference type="GO" id="GO:0005737">
    <property type="term" value="C:cytoplasm"/>
    <property type="evidence" value="ECO:0007669"/>
    <property type="project" value="TreeGrafter"/>
</dbReference>
<feature type="non-terminal residue" evidence="9">
    <location>
        <position position="670"/>
    </location>
</feature>
<feature type="transmembrane region" description="Helical" evidence="7">
    <location>
        <begin position="297"/>
        <end position="320"/>
    </location>
</feature>
<comment type="subcellular location">
    <subcellularLocation>
        <location evidence="1">Endomembrane system</location>
        <topology evidence="1">Multi-pass membrane protein</topology>
    </subcellularLocation>
</comment>
<feature type="transmembrane region" description="Helical" evidence="7">
    <location>
        <begin position="228"/>
        <end position="249"/>
    </location>
</feature>
<feature type="compositionally biased region" description="Basic and acidic residues" evidence="6">
    <location>
        <begin position="621"/>
        <end position="632"/>
    </location>
</feature>
<dbReference type="Pfam" id="PF02163">
    <property type="entry name" value="Peptidase_M50"/>
    <property type="match status" value="1"/>
</dbReference>
<dbReference type="PANTHER" id="PTHR13325:SF3">
    <property type="entry name" value="MEMBRANE-BOUND TRANSCRIPTION FACTOR SITE-2 PROTEASE"/>
    <property type="match status" value="1"/>
</dbReference>
<evidence type="ECO:0000256" key="7">
    <source>
        <dbReference type="SAM" id="Phobius"/>
    </source>
</evidence>
<feature type="transmembrane region" description="Helical" evidence="7">
    <location>
        <begin position="123"/>
        <end position="147"/>
    </location>
</feature>
<comment type="caution">
    <text evidence="9">The sequence shown here is derived from an EMBL/GenBank/DDBJ whole genome shotgun (WGS) entry which is preliminary data.</text>
</comment>
<dbReference type="GO" id="GO:0004222">
    <property type="term" value="F:metalloendopeptidase activity"/>
    <property type="evidence" value="ECO:0007669"/>
    <property type="project" value="InterPro"/>
</dbReference>
<keyword evidence="3 7" id="KW-1133">Transmembrane helix</keyword>
<evidence type="ECO:0000256" key="1">
    <source>
        <dbReference type="ARBA" id="ARBA00004127"/>
    </source>
</evidence>
<evidence type="ECO:0000313" key="10">
    <source>
        <dbReference type="Proteomes" id="UP001145021"/>
    </source>
</evidence>
<dbReference type="InterPro" id="IPR008915">
    <property type="entry name" value="Peptidase_M50"/>
</dbReference>
<keyword evidence="10" id="KW-1185">Reference proteome</keyword>
<sequence>MNAASTTFSSSSFLTAGLSFLGAWTAVNAVFWLLSLFKRKRALEQETDTTSDYDDDDAAAVATVTESTDCEKFRFELASPFHLRITTTVFNKIFMRWSQNSAPSDNRNGSSSSRTANSVFDGFYGLGVYAALTSMTICLAVLLYASVQILVMGAGRFGYGGSAINSHISQHMWTMTSDPLNKRQQAPPYWVQQETTRMRYKHISVGHNDSVQLLRPVIPGLTLPLGHIWYYMIALIICAVVHELGHALAAAACARVCMRKIGIFVLGLYPGAFVDLPREQLEKQSLSAQMRVVCAGVWHNAVTALVAWLLVYYGGLGLIFSAAGWRKVADGVVVVDVSQSSPLYGRIPLLSTISRIDDVILSPTEPLAINSSISDRFSPGLFGSSPIARWTKALTDTNSNCGTAAAGFCVRARENMDDGLCCEMTAQFPLGESPDADIYCFDPYSSSQLMAVPPMTDETMCFNLKAVLEKSDLHRCRSHLDCSLQNQTSAGLRIATNRLDSLCVLPSSPFADSRVARIYFRMSDSSDNEEQLIIYAGSLASLWLDVQVSSLRPRWPWLPYRLPSWTESLLQYVLSFSLAFCLLNAVPAWYLDGDHALRLLLLIACESRNDKTDSSVGSRNGGKETQTETKDGDDQDSVDNLDPNKMMSMSSASKRIYKVATAATTGLLIW</sequence>
<dbReference type="EMBL" id="JANBOH010000693">
    <property type="protein sequence ID" value="KAJ1641722.1"/>
    <property type="molecule type" value="Genomic_DNA"/>
</dbReference>
<evidence type="ECO:0000256" key="5">
    <source>
        <dbReference type="ARBA" id="ARBA00032658"/>
    </source>
</evidence>
<feature type="transmembrane region" description="Helical" evidence="7">
    <location>
        <begin position="12"/>
        <end position="34"/>
    </location>
</feature>
<gene>
    <name evidence="9" type="ORF">LPJ64_006345</name>
</gene>
<reference evidence="9" key="1">
    <citation type="submission" date="2022-07" db="EMBL/GenBank/DDBJ databases">
        <title>Phylogenomic reconstructions and comparative analyses of Kickxellomycotina fungi.</title>
        <authorList>
            <person name="Reynolds N.K."/>
            <person name="Stajich J.E."/>
            <person name="Barry K."/>
            <person name="Grigoriev I.V."/>
            <person name="Crous P."/>
            <person name="Smith M.E."/>
        </authorList>
    </citation>
    <scope>NUCLEOTIDE SEQUENCE</scope>
    <source>
        <strain evidence="9">NBRC 105413</strain>
    </source>
</reference>
<evidence type="ECO:0000256" key="3">
    <source>
        <dbReference type="ARBA" id="ARBA00022989"/>
    </source>
</evidence>
<dbReference type="PRINTS" id="PR01000">
    <property type="entry name" value="SREBPS2PTASE"/>
</dbReference>
<protein>
    <recommendedName>
        <fullName evidence="5">Endopeptidase S2P</fullName>
    </recommendedName>
</protein>
<name>A0A9W7XFH4_9FUNG</name>
<proteinExistence type="predicted"/>
<dbReference type="GO" id="GO:0031293">
    <property type="term" value="P:membrane protein intracellular domain proteolysis"/>
    <property type="evidence" value="ECO:0007669"/>
    <property type="project" value="TreeGrafter"/>
</dbReference>
<dbReference type="Proteomes" id="UP001145021">
    <property type="component" value="Unassembled WGS sequence"/>
</dbReference>
<feature type="domain" description="Peptidase M50" evidence="8">
    <location>
        <begin position="231"/>
        <end position="371"/>
    </location>
</feature>
<evidence type="ECO:0000256" key="4">
    <source>
        <dbReference type="ARBA" id="ARBA00023136"/>
    </source>
</evidence>
<evidence type="ECO:0000256" key="2">
    <source>
        <dbReference type="ARBA" id="ARBA00022692"/>
    </source>
</evidence>
<dbReference type="GO" id="GO:0016020">
    <property type="term" value="C:membrane"/>
    <property type="evidence" value="ECO:0007669"/>
    <property type="project" value="InterPro"/>
</dbReference>
<dbReference type="AlphaFoldDB" id="A0A9W7XFH4"/>
<dbReference type="GO" id="GO:1905897">
    <property type="term" value="P:regulation of response to endoplasmic reticulum stress"/>
    <property type="evidence" value="ECO:0007669"/>
    <property type="project" value="TreeGrafter"/>
</dbReference>
<organism evidence="9 10">
    <name type="scientific">Coemansia asiatica</name>
    <dbReference type="NCBI Taxonomy" id="1052880"/>
    <lineage>
        <taxon>Eukaryota</taxon>
        <taxon>Fungi</taxon>
        <taxon>Fungi incertae sedis</taxon>
        <taxon>Zoopagomycota</taxon>
        <taxon>Kickxellomycotina</taxon>
        <taxon>Kickxellomycetes</taxon>
        <taxon>Kickxellales</taxon>
        <taxon>Kickxellaceae</taxon>
        <taxon>Coemansia</taxon>
    </lineage>
</organism>
<feature type="region of interest" description="Disordered" evidence="6">
    <location>
        <begin position="610"/>
        <end position="644"/>
    </location>
</feature>
<dbReference type="GO" id="GO:0012505">
    <property type="term" value="C:endomembrane system"/>
    <property type="evidence" value="ECO:0007669"/>
    <property type="project" value="UniProtKB-SubCell"/>
</dbReference>
<keyword evidence="2 7" id="KW-0812">Transmembrane</keyword>
<evidence type="ECO:0000256" key="6">
    <source>
        <dbReference type="SAM" id="MobiDB-lite"/>
    </source>
</evidence>
<evidence type="ECO:0000313" key="9">
    <source>
        <dbReference type="EMBL" id="KAJ1641722.1"/>
    </source>
</evidence>